<name>A0ABR7L7Y8_9PSEU</name>
<proteinExistence type="predicted"/>
<evidence type="ECO:0000313" key="3">
    <source>
        <dbReference type="Proteomes" id="UP000734823"/>
    </source>
</evidence>
<evidence type="ECO:0000259" key="1">
    <source>
        <dbReference type="Pfam" id="PF21806"/>
    </source>
</evidence>
<dbReference type="RefSeq" id="WP_187221304.1">
    <property type="nucleotide sequence ID" value="NZ_JABVED010000009.1"/>
</dbReference>
<dbReference type="Proteomes" id="UP000734823">
    <property type="component" value="Unassembled WGS sequence"/>
</dbReference>
<keyword evidence="3" id="KW-1185">Reference proteome</keyword>
<dbReference type="InterPro" id="IPR049244">
    <property type="entry name" value="DUF6879"/>
</dbReference>
<dbReference type="Pfam" id="PF21806">
    <property type="entry name" value="DUF6879"/>
    <property type="match status" value="1"/>
</dbReference>
<evidence type="ECO:0000313" key="2">
    <source>
        <dbReference type="EMBL" id="MBC6448814.1"/>
    </source>
</evidence>
<accession>A0ABR7L7Y8</accession>
<comment type="caution">
    <text evidence="2">The sequence shown here is derived from an EMBL/GenBank/DDBJ whole genome shotgun (WGS) entry which is preliminary data.</text>
</comment>
<reference evidence="2 3" key="1">
    <citation type="submission" date="2020-06" db="EMBL/GenBank/DDBJ databases">
        <title>Actinokineospora xiongansis sp. nov., isolated from soil of Baiyangdian.</title>
        <authorList>
            <person name="Zhang X."/>
        </authorList>
    </citation>
    <scope>NUCLEOTIDE SEQUENCE [LARGE SCALE GENOMIC DNA]</scope>
    <source>
        <strain evidence="2 3">HBU206404</strain>
    </source>
</reference>
<feature type="domain" description="DUF6879" evidence="1">
    <location>
        <begin position="7"/>
        <end position="165"/>
    </location>
</feature>
<dbReference type="EMBL" id="JABVED010000009">
    <property type="protein sequence ID" value="MBC6448814.1"/>
    <property type="molecule type" value="Genomic_DNA"/>
</dbReference>
<protein>
    <recommendedName>
        <fullName evidence="1">DUF6879 domain-containing protein</fullName>
    </recommendedName>
</protein>
<gene>
    <name evidence="2" type="ORF">GPZ80_16710</name>
</gene>
<organism evidence="2 3">
    <name type="scientific">Actinokineospora xionganensis</name>
    <dbReference type="NCBI Taxonomy" id="2684470"/>
    <lineage>
        <taxon>Bacteria</taxon>
        <taxon>Bacillati</taxon>
        <taxon>Actinomycetota</taxon>
        <taxon>Actinomycetes</taxon>
        <taxon>Pseudonocardiales</taxon>
        <taxon>Pseudonocardiaceae</taxon>
        <taxon>Actinokineospora</taxon>
    </lineage>
</organism>
<sequence length="167" mass="19514">MPSPSPFHTYRRSAWRLEIPQAFAIPREQERLRAFRAGEPEPPHSDSYREWFELTRSNVASGKTMGRVRVVRRPLSEYVRFQFTWGIPNNISAGEDIRILDVTDLDLSLPDHDFWIFDEESVLRMDFDKDGALTSQGILAGADLDQYREWKRMALAHSVPFEDYVRP</sequence>